<dbReference type="Proteomes" id="UP000320042">
    <property type="component" value="Unassembled WGS sequence"/>
</dbReference>
<evidence type="ECO:0000313" key="2">
    <source>
        <dbReference type="Proteomes" id="UP000320042"/>
    </source>
</evidence>
<proteinExistence type="predicted"/>
<keyword evidence="2" id="KW-1185">Reference proteome</keyword>
<organism evidence="1 2">
    <name type="scientific">Mucilaginibacter pallidiroseus</name>
    <dbReference type="NCBI Taxonomy" id="2599295"/>
    <lineage>
        <taxon>Bacteria</taxon>
        <taxon>Pseudomonadati</taxon>
        <taxon>Bacteroidota</taxon>
        <taxon>Sphingobacteriia</taxon>
        <taxon>Sphingobacteriales</taxon>
        <taxon>Sphingobacteriaceae</taxon>
        <taxon>Mucilaginibacter</taxon>
    </lineage>
</organism>
<accession>A0A563UGF8</accession>
<protein>
    <recommendedName>
        <fullName evidence="3">CotH protein</fullName>
    </recommendedName>
</protein>
<dbReference type="AlphaFoldDB" id="A0A563UGF8"/>
<sequence length="535" mass="60069">MVIFACFFCTPNIFKRYLLIIAVLAALFIYSCKKETIIKTPPVDKPETPASPATIAAVKIEAKYNKALTEDIDATIGTNDTITAVLPAADAKKKLVITYTPTTTGRIVRLNDTLQINGSTVIDYSKGVKCEVTASSGDIKKYVLIVKVFTGLPILYINTTAPVTSKDNYVKGNVTVDANTGLSTDKASLSTQIKGRGNSTWALFPKKPYRLKLDAKASVLGMPAAKNWVLLANYDDKTLMRNYIALKLARRLGSSYAADCKFVEVVLNGDHIGNYLLTAQVEVHENGVNIAELKPQNTSADDITGGYLLELDTRLDEKYWFKTAKNLPFTIKSPEDITPAQLNYIQTYVQNAENALFSPTFGDPNTGYAKYFDVDSFINWYFTEEVVQNQDGRDYSSMFYYKDRNGKIGMGPVWDFDLSAGNVDYSPAKNPTGIWYIRDATWMMRLAQDPGFITKVRNRWAQIKDREVKQIFTDIDQTAAYLKLSQQKNFTRWPILTKYVWPNAVVLGSYDLEVAYMKDFITQRVGWLNNNMASF</sequence>
<name>A0A563UGF8_9SPHI</name>
<evidence type="ECO:0000313" key="1">
    <source>
        <dbReference type="EMBL" id="TWR30363.1"/>
    </source>
</evidence>
<dbReference type="EMBL" id="VOEJ01000002">
    <property type="protein sequence ID" value="TWR30363.1"/>
    <property type="molecule type" value="Genomic_DNA"/>
</dbReference>
<reference evidence="1 2" key="1">
    <citation type="submission" date="2019-07" db="EMBL/GenBank/DDBJ databases">
        <authorList>
            <person name="Kim J."/>
        </authorList>
    </citation>
    <scope>NUCLEOTIDE SEQUENCE [LARGE SCALE GENOMIC DNA]</scope>
    <source>
        <strain evidence="2">dk17</strain>
    </source>
</reference>
<dbReference type="Pfam" id="PF08757">
    <property type="entry name" value="CotH"/>
    <property type="match status" value="1"/>
</dbReference>
<dbReference type="InterPro" id="IPR014867">
    <property type="entry name" value="Spore_coat_CotH_CotH2/3/7"/>
</dbReference>
<gene>
    <name evidence="1" type="ORF">FPZ43_05320</name>
</gene>
<comment type="caution">
    <text evidence="1">The sequence shown here is derived from an EMBL/GenBank/DDBJ whole genome shotgun (WGS) entry which is preliminary data.</text>
</comment>
<evidence type="ECO:0008006" key="3">
    <source>
        <dbReference type="Google" id="ProtNLM"/>
    </source>
</evidence>
<dbReference type="OrthoDB" id="9803752at2"/>